<dbReference type="OrthoDB" id="10642677at2759"/>
<gene>
    <name evidence="1" type="ORF">J1N35_005117</name>
</gene>
<keyword evidence="2" id="KW-1185">Reference proteome</keyword>
<dbReference type="EMBL" id="JAIQCV010000002">
    <property type="protein sequence ID" value="KAH1121957.1"/>
    <property type="molecule type" value="Genomic_DNA"/>
</dbReference>
<reference evidence="1 2" key="1">
    <citation type="journal article" date="2021" name="Plant Biotechnol. J.">
        <title>Multi-omics assisted identification of the key and species-specific regulatory components of drought-tolerant mechanisms in Gossypium stocksii.</title>
        <authorList>
            <person name="Yu D."/>
            <person name="Ke L."/>
            <person name="Zhang D."/>
            <person name="Wu Y."/>
            <person name="Sun Y."/>
            <person name="Mei J."/>
            <person name="Sun J."/>
            <person name="Sun Y."/>
        </authorList>
    </citation>
    <scope>NUCLEOTIDE SEQUENCE [LARGE SCALE GENOMIC DNA]</scope>
    <source>
        <strain evidence="2">cv. E1</strain>
        <tissue evidence="1">Leaf</tissue>
    </source>
</reference>
<evidence type="ECO:0000313" key="1">
    <source>
        <dbReference type="EMBL" id="KAH1121957.1"/>
    </source>
</evidence>
<sequence>MAECANTLKKKTKAQEDAKFREENRKLIRQIEAREVLLTKELDTLVNTKKLVETKLLLEKFNTGNNKLDKIFYLGRTDPRKSGPIFINNGKDIMESSTMFMKASKQNEIGECSPKVMVIKIDKKWLSGHMIGNQSFLVDFEDCLGGRVTLDALGLPRLNNVLLVGGLKTNLGEALESTTSPDIRATKANSHGSVRPNADKVLVVRDMFYYVWMTTYDTLGIESIKGNLTPSQMMVNSAYRVYTKRIQNVIESINIVIDDEGHVEAIKVVS</sequence>
<dbReference type="AlphaFoldDB" id="A0A9D3WE15"/>
<evidence type="ECO:0000313" key="2">
    <source>
        <dbReference type="Proteomes" id="UP000828251"/>
    </source>
</evidence>
<proteinExistence type="predicted"/>
<comment type="caution">
    <text evidence="1">The sequence shown here is derived from an EMBL/GenBank/DDBJ whole genome shotgun (WGS) entry which is preliminary data.</text>
</comment>
<protein>
    <submittedName>
        <fullName evidence="1">Uncharacterized protein</fullName>
    </submittedName>
</protein>
<dbReference type="Proteomes" id="UP000828251">
    <property type="component" value="Unassembled WGS sequence"/>
</dbReference>
<organism evidence="1 2">
    <name type="scientific">Gossypium stocksii</name>
    <dbReference type="NCBI Taxonomy" id="47602"/>
    <lineage>
        <taxon>Eukaryota</taxon>
        <taxon>Viridiplantae</taxon>
        <taxon>Streptophyta</taxon>
        <taxon>Embryophyta</taxon>
        <taxon>Tracheophyta</taxon>
        <taxon>Spermatophyta</taxon>
        <taxon>Magnoliopsida</taxon>
        <taxon>eudicotyledons</taxon>
        <taxon>Gunneridae</taxon>
        <taxon>Pentapetalae</taxon>
        <taxon>rosids</taxon>
        <taxon>malvids</taxon>
        <taxon>Malvales</taxon>
        <taxon>Malvaceae</taxon>
        <taxon>Malvoideae</taxon>
        <taxon>Gossypium</taxon>
    </lineage>
</organism>
<name>A0A9D3WE15_9ROSI</name>
<accession>A0A9D3WE15</accession>